<keyword evidence="1" id="KW-0732">Signal</keyword>
<keyword evidence="3" id="KW-1185">Reference proteome</keyword>
<organism evidence="2 3">
    <name type="scientific">Mucilaginibacter conchicola</name>
    <dbReference type="NCBI Taxonomy" id="2303333"/>
    <lineage>
        <taxon>Bacteria</taxon>
        <taxon>Pseudomonadati</taxon>
        <taxon>Bacteroidota</taxon>
        <taxon>Sphingobacteriia</taxon>
        <taxon>Sphingobacteriales</taxon>
        <taxon>Sphingobacteriaceae</taxon>
        <taxon>Mucilaginibacter</taxon>
    </lineage>
</organism>
<accession>A0A372NP70</accession>
<dbReference type="RefSeq" id="WP_117393830.1">
    <property type="nucleotide sequence ID" value="NZ_QWDC01000004.1"/>
</dbReference>
<protein>
    <recommendedName>
        <fullName evidence="4">TonB-dependent receptor plug domain-containing protein</fullName>
    </recommendedName>
</protein>
<dbReference type="EMBL" id="QWDC01000004">
    <property type="protein sequence ID" value="RFZ90417.1"/>
    <property type="molecule type" value="Genomic_DNA"/>
</dbReference>
<evidence type="ECO:0000256" key="1">
    <source>
        <dbReference type="SAM" id="SignalP"/>
    </source>
</evidence>
<evidence type="ECO:0000313" key="2">
    <source>
        <dbReference type="EMBL" id="RFZ90417.1"/>
    </source>
</evidence>
<comment type="caution">
    <text evidence="2">The sequence shown here is derived from an EMBL/GenBank/DDBJ whole genome shotgun (WGS) entry which is preliminary data.</text>
</comment>
<proteinExistence type="predicted"/>
<evidence type="ECO:0008006" key="4">
    <source>
        <dbReference type="Google" id="ProtNLM"/>
    </source>
</evidence>
<name>A0A372NP70_9SPHI</name>
<reference evidence="2 3" key="1">
    <citation type="submission" date="2018-08" db="EMBL/GenBank/DDBJ databases">
        <title>Mucilaginibacter sp. MYSH2.</title>
        <authorList>
            <person name="Seo T."/>
        </authorList>
    </citation>
    <scope>NUCLEOTIDE SEQUENCE [LARGE SCALE GENOMIC DNA]</scope>
    <source>
        <strain evidence="2 3">MYSH2</strain>
    </source>
</reference>
<dbReference type="OrthoDB" id="1447752at2"/>
<feature type="signal peptide" evidence="1">
    <location>
        <begin position="1"/>
        <end position="18"/>
    </location>
</feature>
<dbReference type="AlphaFoldDB" id="A0A372NP70"/>
<evidence type="ECO:0000313" key="3">
    <source>
        <dbReference type="Proteomes" id="UP000264217"/>
    </source>
</evidence>
<feature type="chain" id="PRO_5016656330" description="TonB-dependent receptor plug domain-containing protein" evidence="1">
    <location>
        <begin position="19"/>
        <end position="187"/>
    </location>
</feature>
<sequence>MKYLFAATLLLLGFTTNAQGINKQAIDTWLVKCDTSYKASKISGYAFNKIVYEPKDSVKFNNDLQSLKSTELLSIDPFWNEELLPTTDKPGKLMVLIVKKGEQTPAIKQSTLKLAISRYAPQKTGTSPATKPVLIINGQPVSPTDSYAKLSNLKIESITDIYYSKHPVPAEYYGPTAKNGIVAVWTK</sequence>
<dbReference type="Proteomes" id="UP000264217">
    <property type="component" value="Unassembled WGS sequence"/>
</dbReference>
<gene>
    <name evidence="2" type="ORF">D0C36_21740</name>
</gene>